<dbReference type="Pfam" id="PF02616">
    <property type="entry name" value="SMC_ScpA"/>
    <property type="match status" value="1"/>
</dbReference>
<feature type="region of interest" description="Disordered" evidence="3">
    <location>
        <begin position="68"/>
        <end position="99"/>
    </location>
</feature>
<evidence type="ECO:0000256" key="3">
    <source>
        <dbReference type="SAM" id="MobiDB-lite"/>
    </source>
</evidence>
<dbReference type="RefSeq" id="WP_024463362.1">
    <property type="nucleotide sequence ID" value="NZ_CP062939.1"/>
</dbReference>
<evidence type="ECO:0000313" key="5">
    <source>
        <dbReference type="Proteomes" id="UP000029055"/>
    </source>
</evidence>
<dbReference type="EMBL" id="JGZR01000005">
    <property type="protein sequence ID" value="KFJ04091.1"/>
    <property type="molecule type" value="Genomic_DNA"/>
</dbReference>
<dbReference type="AlphaFoldDB" id="A0A087E8J0"/>
<feature type="compositionally biased region" description="Polar residues" evidence="3">
    <location>
        <begin position="68"/>
        <end position="84"/>
    </location>
</feature>
<keyword evidence="4" id="KW-0132">Cell division</keyword>
<evidence type="ECO:0000256" key="1">
    <source>
        <dbReference type="ARBA" id="ARBA00022829"/>
    </source>
</evidence>
<organism evidence="4 5">
    <name type="scientific">Bifidobacterium subtile</name>
    <dbReference type="NCBI Taxonomy" id="77635"/>
    <lineage>
        <taxon>Bacteria</taxon>
        <taxon>Bacillati</taxon>
        <taxon>Actinomycetota</taxon>
        <taxon>Actinomycetes</taxon>
        <taxon>Bifidobacteriales</taxon>
        <taxon>Bifidobacteriaceae</taxon>
        <taxon>Bifidobacterium</taxon>
    </lineage>
</organism>
<comment type="caution">
    <text evidence="4">The sequence shown here is derived from an EMBL/GenBank/DDBJ whole genome shotgun (WGS) entry which is preliminary data.</text>
</comment>
<keyword evidence="5" id="KW-1185">Reference proteome</keyword>
<proteinExistence type="predicted"/>
<name>A0A087E8J0_9BIFI</name>
<dbReference type="STRING" id="77635.BISU_1129"/>
<sequence>MTLAAEEMPVSGFQVDVEGYAGPFDVLLGMIANRRLEVTEVSLSAITEEFLAYVRRLGLASGQTVSPDQSVAAGQSALPSQAVSPDQEASPDQPTPSSQFAQHMDEASAFLDVASILVEAKSAALLPGDEQGERDEQSIEALRERDLLFARLVQYRAFKRAAGDFRARFAANSGRFPHPAVVDDAVAAMLPELVWTLGADELAALAAHALANAPVDQVSLHQLHVPMVDLQAQSALVRDRLRALGNEGSMTFAALSADATSRIEVVARFLALLTFFKQGAVQFKQSGPFETLFIRWAADADEHAELTISEGDFA</sequence>
<dbReference type="InterPro" id="IPR003768">
    <property type="entry name" value="ScpA"/>
</dbReference>
<dbReference type="PANTHER" id="PTHR33969:SF2">
    <property type="entry name" value="SEGREGATION AND CONDENSATION PROTEIN A"/>
    <property type="match status" value="1"/>
</dbReference>
<evidence type="ECO:0000256" key="2">
    <source>
        <dbReference type="ARBA" id="ARBA00044777"/>
    </source>
</evidence>
<keyword evidence="4" id="KW-0131">Cell cycle</keyword>
<evidence type="ECO:0000313" key="4">
    <source>
        <dbReference type="EMBL" id="KFJ04091.1"/>
    </source>
</evidence>
<protein>
    <recommendedName>
        <fullName evidence="2">Segregation and condensation protein A</fullName>
    </recommendedName>
</protein>
<accession>A0A087E8J0</accession>
<reference evidence="4 5" key="1">
    <citation type="submission" date="2014-03" db="EMBL/GenBank/DDBJ databases">
        <title>Genomics of Bifidobacteria.</title>
        <authorList>
            <person name="Ventura M."/>
            <person name="Milani C."/>
            <person name="Lugli G.A."/>
        </authorList>
    </citation>
    <scope>NUCLEOTIDE SEQUENCE [LARGE SCALE GENOMIC DNA]</scope>
    <source>
        <strain evidence="4 5">LMG 11597</strain>
    </source>
</reference>
<dbReference type="Gene3D" id="6.10.250.2410">
    <property type="match status" value="1"/>
</dbReference>
<dbReference type="PANTHER" id="PTHR33969">
    <property type="entry name" value="SEGREGATION AND CONDENSATION PROTEIN A"/>
    <property type="match status" value="1"/>
</dbReference>
<dbReference type="GO" id="GO:0051301">
    <property type="term" value="P:cell division"/>
    <property type="evidence" value="ECO:0007669"/>
    <property type="project" value="UniProtKB-KW"/>
</dbReference>
<keyword evidence="1" id="KW-0159">Chromosome partition</keyword>
<feature type="compositionally biased region" description="Polar residues" evidence="3">
    <location>
        <begin position="90"/>
        <end position="99"/>
    </location>
</feature>
<gene>
    <name evidence="4" type="ORF">BISU_1129</name>
</gene>
<dbReference type="GO" id="GO:0007059">
    <property type="term" value="P:chromosome segregation"/>
    <property type="evidence" value="ECO:0007669"/>
    <property type="project" value="UniProtKB-KW"/>
</dbReference>
<dbReference type="eggNOG" id="COG1354">
    <property type="taxonomic scope" value="Bacteria"/>
</dbReference>
<dbReference type="Proteomes" id="UP000029055">
    <property type="component" value="Unassembled WGS sequence"/>
</dbReference>